<evidence type="ECO:0000256" key="2">
    <source>
        <dbReference type="ARBA" id="ARBA00012438"/>
    </source>
</evidence>
<dbReference type="SUPFAM" id="SSF47384">
    <property type="entry name" value="Homodimeric domain of signal transducing histidine kinase"/>
    <property type="match status" value="1"/>
</dbReference>
<dbReference type="CDD" id="cd00130">
    <property type="entry name" value="PAS"/>
    <property type="match status" value="1"/>
</dbReference>
<feature type="domain" description="PAS" evidence="11">
    <location>
        <begin position="263"/>
        <end position="335"/>
    </location>
</feature>
<evidence type="ECO:0000256" key="8">
    <source>
        <dbReference type="ARBA" id="ARBA00023012"/>
    </source>
</evidence>
<dbReference type="InterPro" id="IPR005467">
    <property type="entry name" value="His_kinase_dom"/>
</dbReference>
<dbReference type="InterPro" id="IPR003594">
    <property type="entry name" value="HATPase_dom"/>
</dbReference>
<dbReference type="PRINTS" id="PR00344">
    <property type="entry name" value="BCTRLSENSOR"/>
</dbReference>
<dbReference type="Pfam" id="PF00512">
    <property type="entry name" value="HisKA"/>
    <property type="match status" value="1"/>
</dbReference>
<comment type="caution">
    <text evidence="13">The sequence shown here is derived from an EMBL/GenBank/DDBJ whole genome shotgun (WGS) entry which is preliminary data.</text>
</comment>
<dbReference type="InterPro" id="IPR001610">
    <property type="entry name" value="PAC"/>
</dbReference>
<gene>
    <name evidence="13" type="ORF">IM725_15155</name>
</gene>
<evidence type="ECO:0000256" key="7">
    <source>
        <dbReference type="ARBA" id="ARBA00022840"/>
    </source>
</evidence>
<dbReference type="Pfam" id="PF00989">
    <property type="entry name" value="PAS"/>
    <property type="match status" value="1"/>
</dbReference>
<evidence type="ECO:0000313" key="14">
    <source>
        <dbReference type="Proteomes" id="UP000715965"/>
    </source>
</evidence>
<reference evidence="13 14" key="1">
    <citation type="submission" date="2020-10" db="EMBL/GenBank/DDBJ databases">
        <title>Draft genome of Ramlibacter aquaticus LMG 30558.</title>
        <authorList>
            <person name="Props R."/>
        </authorList>
    </citation>
    <scope>NUCLEOTIDE SEQUENCE [LARGE SCALE GENOMIC DNA]</scope>
    <source>
        <strain evidence="13 14">LMG 30558</strain>
    </source>
</reference>
<comment type="catalytic activity">
    <reaction evidence="1">
        <text>ATP + protein L-histidine = ADP + protein N-phospho-L-histidine.</text>
        <dbReference type="EC" id="2.7.13.3"/>
    </reaction>
</comment>
<dbReference type="EMBL" id="JADDOJ010000069">
    <property type="protein sequence ID" value="MBE7941915.1"/>
    <property type="molecule type" value="Genomic_DNA"/>
</dbReference>
<dbReference type="EC" id="2.7.13.3" evidence="2"/>
<dbReference type="RefSeq" id="WP_193781477.1">
    <property type="nucleotide sequence ID" value="NZ_JADDOJ010000069.1"/>
</dbReference>
<feature type="transmembrane region" description="Helical" evidence="9">
    <location>
        <begin position="20"/>
        <end position="40"/>
    </location>
</feature>
<dbReference type="SUPFAM" id="SSF55785">
    <property type="entry name" value="PYP-like sensor domain (PAS domain)"/>
    <property type="match status" value="1"/>
</dbReference>
<dbReference type="InterPro" id="IPR035965">
    <property type="entry name" value="PAS-like_dom_sf"/>
</dbReference>
<dbReference type="SMART" id="SM00086">
    <property type="entry name" value="PAC"/>
    <property type="match status" value="1"/>
</dbReference>
<feature type="domain" description="PAC" evidence="12">
    <location>
        <begin position="339"/>
        <end position="391"/>
    </location>
</feature>
<keyword evidence="9" id="KW-0812">Transmembrane</keyword>
<dbReference type="SMART" id="SM00388">
    <property type="entry name" value="HisKA"/>
    <property type="match status" value="1"/>
</dbReference>
<evidence type="ECO:0000256" key="5">
    <source>
        <dbReference type="ARBA" id="ARBA00022741"/>
    </source>
</evidence>
<dbReference type="Pfam" id="PF02518">
    <property type="entry name" value="HATPase_c"/>
    <property type="match status" value="1"/>
</dbReference>
<evidence type="ECO:0000259" key="11">
    <source>
        <dbReference type="PROSITE" id="PS50112"/>
    </source>
</evidence>
<dbReference type="Proteomes" id="UP000715965">
    <property type="component" value="Unassembled WGS sequence"/>
</dbReference>
<evidence type="ECO:0000256" key="9">
    <source>
        <dbReference type="SAM" id="Phobius"/>
    </source>
</evidence>
<evidence type="ECO:0000256" key="1">
    <source>
        <dbReference type="ARBA" id="ARBA00000085"/>
    </source>
</evidence>
<dbReference type="PANTHER" id="PTHR43065:SF42">
    <property type="entry name" value="TWO-COMPONENT SENSOR PPRA"/>
    <property type="match status" value="1"/>
</dbReference>
<dbReference type="CDD" id="cd00082">
    <property type="entry name" value="HisKA"/>
    <property type="match status" value="1"/>
</dbReference>
<feature type="non-terminal residue" evidence="13">
    <location>
        <position position="1"/>
    </location>
</feature>
<keyword evidence="9" id="KW-1133">Transmembrane helix</keyword>
<evidence type="ECO:0000313" key="13">
    <source>
        <dbReference type="EMBL" id="MBE7941915.1"/>
    </source>
</evidence>
<dbReference type="SMART" id="SM00091">
    <property type="entry name" value="PAS"/>
    <property type="match status" value="1"/>
</dbReference>
<dbReference type="InterPro" id="IPR004358">
    <property type="entry name" value="Sig_transdc_His_kin-like_C"/>
</dbReference>
<keyword evidence="3" id="KW-0597">Phosphoprotein</keyword>
<dbReference type="SMART" id="SM00387">
    <property type="entry name" value="HATPase_c"/>
    <property type="match status" value="1"/>
</dbReference>
<proteinExistence type="predicted"/>
<keyword evidence="4" id="KW-0808">Transferase</keyword>
<dbReference type="PANTHER" id="PTHR43065">
    <property type="entry name" value="SENSOR HISTIDINE KINASE"/>
    <property type="match status" value="1"/>
</dbReference>
<keyword evidence="7" id="KW-0067">ATP-binding</keyword>
<dbReference type="InterPro" id="IPR036890">
    <property type="entry name" value="HATPase_C_sf"/>
</dbReference>
<evidence type="ECO:0000256" key="4">
    <source>
        <dbReference type="ARBA" id="ARBA00022679"/>
    </source>
</evidence>
<keyword evidence="14" id="KW-1185">Reference proteome</keyword>
<dbReference type="InterPro" id="IPR036097">
    <property type="entry name" value="HisK_dim/P_sf"/>
</dbReference>
<feature type="transmembrane region" description="Helical" evidence="9">
    <location>
        <begin position="228"/>
        <end position="247"/>
    </location>
</feature>
<keyword evidence="9" id="KW-0472">Membrane</keyword>
<feature type="domain" description="Histidine kinase" evidence="10">
    <location>
        <begin position="411"/>
        <end position="627"/>
    </location>
</feature>
<dbReference type="PROSITE" id="PS50113">
    <property type="entry name" value="PAC"/>
    <property type="match status" value="1"/>
</dbReference>
<evidence type="ECO:0000256" key="3">
    <source>
        <dbReference type="ARBA" id="ARBA00022553"/>
    </source>
</evidence>
<keyword evidence="8" id="KW-0902">Two-component regulatory system</keyword>
<dbReference type="NCBIfam" id="TIGR00229">
    <property type="entry name" value="sensory_box"/>
    <property type="match status" value="1"/>
</dbReference>
<evidence type="ECO:0000259" key="12">
    <source>
        <dbReference type="PROSITE" id="PS50113"/>
    </source>
</evidence>
<sequence>PPSSSPPPLALPPGAARWGGLWLLPLVLTLVLVAALLLAVRQAQSRAQEEIREALITDALSLRKQIEDRVDAERERLAELGRRLDARQDGPEAFGAMPEVLEGLQRGWISVSWLDARNRNLAQLPAQPRPPNAAEGLSAHMSQPLADGGTLVMRYSPGQMLRQNIPWWLAHKYDVRLIDGTGTVIASTAEAGGTPEAESYRVSMESSLGDAWLELVSREPLRPWYSTLPLGLIAGFTLLIVFSTLLLRRQMAQLVHAEEAWRGEAAWRRAMEDSLRVGLRARDLEGRLVYVNRSLAAMVGWSPEELVGLMPPMPYWPPDSLEATMQRHRRNMAGQAPREGYEAVWRHRDGHTFPVMVFEAPLVDAHGRQIGWMGSIIDLTERKRMEERELRQTEVMAHHARLTMLGEVASTLAHELNQPLTAIASYGAGVLNSLQRGPAPDPVLVRALQRLGEQASHAGAIVQRIRDFLTRREPRLEACDVNTVVRGALDLLRRDVDRRGVQVELRLDARLAPIVADAILLEQVVVNLVRNAADALAEQAGERRVEVSTSRSADGRFARIDVCDNGPGLNGRRIEALCAPFYSTKSEGMGMGLAICRSIIEAHHGVFDASEAHGGGACFSLTLPVDLHGEEESTAEEVLQHG</sequence>
<organism evidence="13 14">
    <name type="scientific">Ramlibacter aquaticus</name>
    <dbReference type="NCBI Taxonomy" id="2780094"/>
    <lineage>
        <taxon>Bacteria</taxon>
        <taxon>Pseudomonadati</taxon>
        <taxon>Pseudomonadota</taxon>
        <taxon>Betaproteobacteria</taxon>
        <taxon>Burkholderiales</taxon>
        <taxon>Comamonadaceae</taxon>
        <taxon>Ramlibacter</taxon>
    </lineage>
</organism>
<dbReference type="InterPro" id="IPR003661">
    <property type="entry name" value="HisK_dim/P_dom"/>
</dbReference>
<dbReference type="InterPro" id="IPR013767">
    <property type="entry name" value="PAS_fold"/>
</dbReference>
<evidence type="ECO:0000259" key="10">
    <source>
        <dbReference type="PROSITE" id="PS50109"/>
    </source>
</evidence>
<accession>A0ABR9SI09</accession>
<keyword evidence="5" id="KW-0547">Nucleotide-binding</keyword>
<evidence type="ECO:0000256" key="6">
    <source>
        <dbReference type="ARBA" id="ARBA00022777"/>
    </source>
</evidence>
<dbReference type="InterPro" id="IPR000700">
    <property type="entry name" value="PAS-assoc_C"/>
</dbReference>
<dbReference type="PROSITE" id="PS50112">
    <property type="entry name" value="PAS"/>
    <property type="match status" value="1"/>
</dbReference>
<dbReference type="SUPFAM" id="SSF55874">
    <property type="entry name" value="ATPase domain of HSP90 chaperone/DNA topoisomerase II/histidine kinase"/>
    <property type="match status" value="1"/>
</dbReference>
<dbReference type="InterPro" id="IPR000014">
    <property type="entry name" value="PAS"/>
</dbReference>
<dbReference type="Gene3D" id="3.30.450.20">
    <property type="entry name" value="PAS domain"/>
    <property type="match status" value="1"/>
</dbReference>
<keyword evidence="6" id="KW-0418">Kinase</keyword>
<dbReference type="Gene3D" id="1.10.287.130">
    <property type="match status" value="1"/>
</dbReference>
<name>A0ABR9SI09_9BURK</name>
<protein>
    <recommendedName>
        <fullName evidence="2">histidine kinase</fullName>
        <ecNumber evidence="2">2.7.13.3</ecNumber>
    </recommendedName>
</protein>
<dbReference type="Gene3D" id="3.30.565.10">
    <property type="entry name" value="Histidine kinase-like ATPase, C-terminal domain"/>
    <property type="match status" value="1"/>
</dbReference>
<dbReference type="PROSITE" id="PS50109">
    <property type="entry name" value="HIS_KIN"/>
    <property type="match status" value="1"/>
</dbReference>